<dbReference type="InterPro" id="IPR020941">
    <property type="entry name" value="SUFU-like_domain"/>
</dbReference>
<reference evidence="2 3" key="1">
    <citation type="submission" date="2020-09" db="EMBL/GenBank/DDBJ databases">
        <title>Genome sequences of type strains of Chitinophaga qingshengii and Chitinophaga varians.</title>
        <authorList>
            <person name="Kittiwongwattana C."/>
        </authorList>
    </citation>
    <scope>NUCLEOTIDE SEQUENCE [LARGE SCALE GENOMIC DNA]</scope>
    <source>
        <strain evidence="2 3">JCM 30026</strain>
    </source>
</reference>
<evidence type="ECO:0000259" key="1">
    <source>
        <dbReference type="Pfam" id="PF05076"/>
    </source>
</evidence>
<name>A0ABR7TTN6_9BACT</name>
<dbReference type="PANTHER" id="PTHR10928:SF2">
    <property type="entry name" value="SUPPRESSOR OF FUSED HOMOLOG"/>
    <property type="match status" value="1"/>
</dbReference>
<sequence>MDIETYKKEFSEEDAVGWDAIDQSLEKLYPGQQPKHYAPGLYYALGGDNPLDGISIYESKQQEDHFHFVTYGFSELYYDEEAVGKDFSKFGFELTFRLKKTSETDNENWACNLLQNLAKYVFSSGKWFEEFHFIPANGPIRLGYDTDITALAFVKDPELGTINTPHGEVNFLQMTGITTAEYEALKQHPSTDECAKLLAQLRKGNELLITDLDRK</sequence>
<dbReference type="RefSeq" id="WP_188090110.1">
    <property type="nucleotide sequence ID" value="NZ_JACVFC010000003.1"/>
</dbReference>
<keyword evidence="3" id="KW-1185">Reference proteome</keyword>
<accession>A0ABR7TTN6</accession>
<comment type="caution">
    <text evidence="2">The sequence shown here is derived from an EMBL/GenBank/DDBJ whole genome shotgun (WGS) entry which is preliminary data.</text>
</comment>
<proteinExistence type="predicted"/>
<dbReference type="PANTHER" id="PTHR10928">
    <property type="entry name" value="SUPPRESSOR OF FUSED"/>
    <property type="match status" value="1"/>
</dbReference>
<dbReference type="InterPro" id="IPR007768">
    <property type="entry name" value="Suppressor_of_fused"/>
</dbReference>
<protein>
    <submittedName>
        <fullName evidence="2">Suppressor of fused domain protein</fullName>
    </submittedName>
</protein>
<dbReference type="InterPro" id="IPR037181">
    <property type="entry name" value="SUFU_N"/>
</dbReference>
<gene>
    <name evidence="2" type="ORF">ICL07_21520</name>
</gene>
<evidence type="ECO:0000313" key="3">
    <source>
        <dbReference type="Proteomes" id="UP000659124"/>
    </source>
</evidence>
<evidence type="ECO:0000313" key="2">
    <source>
        <dbReference type="EMBL" id="MBC9932983.1"/>
    </source>
</evidence>
<dbReference type="Pfam" id="PF05076">
    <property type="entry name" value="SUFU"/>
    <property type="match status" value="1"/>
</dbReference>
<dbReference type="SUPFAM" id="SSF103359">
    <property type="entry name" value="Suppressor of Fused, N-terminal domain"/>
    <property type="match status" value="1"/>
</dbReference>
<dbReference type="Proteomes" id="UP000659124">
    <property type="component" value="Unassembled WGS sequence"/>
</dbReference>
<organism evidence="2 3">
    <name type="scientific">Chitinophaga qingshengii</name>
    <dbReference type="NCBI Taxonomy" id="1569794"/>
    <lineage>
        <taxon>Bacteria</taxon>
        <taxon>Pseudomonadati</taxon>
        <taxon>Bacteroidota</taxon>
        <taxon>Chitinophagia</taxon>
        <taxon>Chitinophagales</taxon>
        <taxon>Chitinophagaceae</taxon>
        <taxon>Chitinophaga</taxon>
    </lineage>
</organism>
<dbReference type="EMBL" id="JACVFC010000003">
    <property type="protein sequence ID" value="MBC9932983.1"/>
    <property type="molecule type" value="Genomic_DNA"/>
</dbReference>
<feature type="domain" description="Suppressor of fused-like" evidence="1">
    <location>
        <begin position="47"/>
        <end position="215"/>
    </location>
</feature>